<organism evidence="1 2">
    <name type="scientific">Stylosanthes scabra</name>
    <dbReference type="NCBI Taxonomy" id="79078"/>
    <lineage>
        <taxon>Eukaryota</taxon>
        <taxon>Viridiplantae</taxon>
        <taxon>Streptophyta</taxon>
        <taxon>Embryophyta</taxon>
        <taxon>Tracheophyta</taxon>
        <taxon>Spermatophyta</taxon>
        <taxon>Magnoliopsida</taxon>
        <taxon>eudicotyledons</taxon>
        <taxon>Gunneridae</taxon>
        <taxon>Pentapetalae</taxon>
        <taxon>rosids</taxon>
        <taxon>fabids</taxon>
        <taxon>Fabales</taxon>
        <taxon>Fabaceae</taxon>
        <taxon>Papilionoideae</taxon>
        <taxon>50 kb inversion clade</taxon>
        <taxon>dalbergioids sensu lato</taxon>
        <taxon>Dalbergieae</taxon>
        <taxon>Pterocarpus clade</taxon>
        <taxon>Stylosanthes</taxon>
    </lineage>
</organism>
<dbReference type="Proteomes" id="UP001341840">
    <property type="component" value="Unassembled WGS sequence"/>
</dbReference>
<evidence type="ECO:0000313" key="1">
    <source>
        <dbReference type="EMBL" id="MED6147282.1"/>
    </source>
</evidence>
<accession>A0ABU6TEX8</accession>
<proteinExistence type="predicted"/>
<comment type="caution">
    <text evidence="1">The sequence shown here is derived from an EMBL/GenBank/DDBJ whole genome shotgun (WGS) entry which is preliminary data.</text>
</comment>
<protein>
    <submittedName>
        <fullName evidence="1">Uncharacterized protein</fullName>
    </submittedName>
</protein>
<dbReference type="EMBL" id="JASCZI010090865">
    <property type="protein sequence ID" value="MED6147282.1"/>
    <property type="molecule type" value="Genomic_DNA"/>
</dbReference>
<sequence>MQGLELAMGQVFVVASIWRRPELLTRSHVLLTSLLISWSITDEANVVAFVVGREDPMDMLTKHGKELKRLVTIVKDTEIDCALFDHHAEAILPYLDETREEPLIVVLHYFKATR</sequence>
<name>A0ABU6TEX8_9FABA</name>
<evidence type="ECO:0000313" key="2">
    <source>
        <dbReference type="Proteomes" id="UP001341840"/>
    </source>
</evidence>
<reference evidence="1 2" key="1">
    <citation type="journal article" date="2023" name="Plants (Basel)">
        <title>Bridging the Gap: Combining Genomics and Transcriptomics Approaches to Understand Stylosanthes scabra, an Orphan Legume from the Brazilian Caatinga.</title>
        <authorList>
            <person name="Ferreira-Neto J.R.C."/>
            <person name="da Silva M.D."/>
            <person name="Binneck E."/>
            <person name="de Melo N.F."/>
            <person name="da Silva R.H."/>
            <person name="de Melo A.L.T.M."/>
            <person name="Pandolfi V."/>
            <person name="Bustamante F.O."/>
            <person name="Brasileiro-Vidal A.C."/>
            <person name="Benko-Iseppon A.M."/>
        </authorList>
    </citation>
    <scope>NUCLEOTIDE SEQUENCE [LARGE SCALE GENOMIC DNA]</scope>
    <source>
        <tissue evidence="1">Leaves</tissue>
    </source>
</reference>
<gene>
    <name evidence="1" type="ORF">PIB30_042669</name>
</gene>
<keyword evidence="2" id="KW-1185">Reference proteome</keyword>